<dbReference type="EMBL" id="CAADRP010002074">
    <property type="protein sequence ID" value="VFU60663.1"/>
    <property type="molecule type" value="Genomic_DNA"/>
</dbReference>
<feature type="compositionally biased region" description="Acidic residues" evidence="1">
    <location>
        <begin position="188"/>
        <end position="198"/>
    </location>
</feature>
<protein>
    <submittedName>
        <fullName evidence="2">Uncharacterized protein</fullName>
    </submittedName>
</protein>
<dbReference type="AlphaFoldDB" id="A0A6N2N4J4"/>
<organism evidence="2">
    <name type="scientific">Salix viminalis</name>
    <name type="common">Common osier</name>
    <name type="synonym">Basket willow</name>
    <dbReference type="NCBI Taxonomy" id="40686"/>
    <lineage>
        <taxon>Eukaryota</taxon>
        <taxon>Viridiplantae</taxon>
        <taxon>Streptophyta</taxon>
        <taxon>Embryophyta</taxon>
        <taxon>Tracheophyta</taxon>
        <taxon>Spermatophyta</taxon>
        <taxon>Magnoliopsida</taxon>
        <taxon>eudicotyledons</taxon>
        <taxon>Gunneridae</taxon>
        <taxon>Pentapetalae</taxon>
        <taxon>rosids</taxon>
        <taxon>fabids</taxon>
        <taxon>Malpighiales</taxon>
        <taxon>Salicaceae</taxon>
        <taxon>Saliceae</taxon>
        <taxon>Salix</taxon>
    </lineage>
</organism>
<proteinExistence type="predicted"/>
<feature type="region of interest" description="Disordered" evidence="1">
    <location>
        <begin position="83"/>
        <end position="102"/>
    </location>
</feature>
<name>A0A6N2N4J4_SALVM</name>
<evidence type="ECO:0000256" key="1">
    <source>
        <dbReference type="SAM" id="MobiDB-lite"/>
    </source>
</evidence>
<accession>A0A6N2N4J4</accession>
<feature type="region of interest" description="Disordered" evidence="1">
    <location>
        <begin position="187"/>
        <end position="228"/>
    </location>
</feature>
<gene>
    <name evidence="2" type="ORF">SVIM_LOCUS450221</name>
</gene>
<evidence type="ECO:0000313" key="2">
    <source>
        <dbReference type="EMBL" id="VFU60663.1"/>
    </source>
</evidence>
<reference evidence="2" key="1">
    <citation type="submission" date="2019-03" db="EMBL/GenBank/DDBJ databases">
        <authorList>
            <person name="Mank J."/>
            <person name="Almeida P."/>
        </authorList>
    </citation>
    <scope>NUCLEOTIDE SEQUENCE</scope>
    <source>
        <strain evidence="2">78183</strain>
    </source>
</reference>
<feature type="compositionally biased region" description="Acidic residues" evidence="1">
    <location>
        <begin position="205"/>
        <end position="221"/>
    </location>
</feature>
<sequence>MTATKFGEYGRSSFLKLGWVRVVNWGQSQLRMSGEKQKFRMYSNIVVTGEYTWAPSSRVHGGGNCFQSGTNDANIDAVDLEEENGDKKEDINHASDNNITRSDSTSLHMVHQGCSIHEVMAKLHSIPGVLVDDDFHDFASEFLLPYKRFLFFFMEFEDMTDPWYNNIINEDFEGKYENVMNRVYVDGGGDDVGTDDGNDNNNNDDSTDDDDDIDDDDETNNEMDFLRR</sequence>